<dbReference type="InterPro" id="IPR019503">
    <property type="entry name" value="Peptidase_M66_dom"/>
</dbReference>
<evidence type="ECO:0000256" key="6">
    <source>
        <dbReference type="ARBA" id="ARBA00023049"/>
    </source>
</evidence>
<keyword evidence="5" id="KW-0862">Zinc</keyword>
<dbReference type="EMBL" id="FPAU01000013">
    <property type="protein sequence ID" value="SFU20574.1"/>
    <property type="molecule type" value="Genomic_DNA"/>
</dbReference>
<evidence type="ECO:0000256" key="4">
    <source>
        <dbReference type="ARBA" id="ARBA00022801"/>
    </source>
</evidence>
<evidence type="ECO:0000256" key="7">
    <source>
        <dbReference type="PROSITE-ProRule" id="PRU01031"/>
    </source>
</evidence>
<dbReference type="GO" id="GO:0046872">
    <property type="term" value="F:metal ion binding"/>
    <property type="evidence" value="ECO:0007669"/>
    <property type="project" value="UniProtKB-KW"/>
</dbReference>
<comment type="caution">
    <text evidence="7">Lacks conserved residue(s) required for the propagation of feature annotation.</text>
</comment>
<evidence type="ECO:0000313" key="9">
    <source>
        <dbReference type="EMBL" id="SFU20574.1"/>
    </source>
</evidence>
<name>A0A1I7E9H6_9ENTR</name>
<dbReference type="OrthoDB" id="6229465at2"/>
<evidence type="ECO:0000259" key="8">
    <source>
        <dbReference type="PROSITE" id="PS51694"/>
    </source>
</evidence>
<dbReference type="RefSeq" id="WP_090126943.1">
    <property type="nucleotide sequence ID" value="NZ_CP045299.1"/>
</dbReference>
<dbReference type="Pfam" id="PF10462">
    <property type="entry name" value="Peptidase_M66"/>
    <property type="match status" value="1"/>
</dbReference>
<dbReference type="Pfam" id="PF12561">
    <property type="entry name" value="TagA"/>
    <property type="match status" value="1"/>
</dbReference>
<sequence>MNSIISPQSKNRAPFLYFNDTVPENDLEGTLAARVQFAQSQIIPSHPKGDDRQPILTNLRDTLILVQPLQPDLTSPMYVQVLNKNGEILKQLVLNQPSRLPVTAYHIPDAPDDGIDFTPLNNSHTFIDTSAELAKLKDPSGLFLKEKLSQYALVEIKTANGLWVSDIYLPDDPSLEGKMVRVKSSAGYKSNLYYAGRKMVVSSGDNLQFKFINNQWFREDELELNAISYAPNTWSVVLPGNLMTHGITLSFFQGNLFGKLTDLKISGPCELLINTIDIGMLVSPRNEFYFSSDKQAQREYFQTTPFSWMIVNQYAPLYLPEVMLPDGSFLTDKDPGTGGWHTGTMCHQISRDLVSKGINSANYGINSSSGTGQPYHFRATQVTMHNSRGNYANGIQVHGGMASTGVVSIDKSYGNEISHELGHSFSLADLNDGFRGCVHRSTGNINSTWGWDSDKNIFIPNFKSIRNNASSCFDNQCQPPFHGYQFGYDAMNGGEPLSSANRYTLYTPNSSAIMQSYVATKALFDPFSPTGFSKWNVESGKMDPYESYVDIDYVNVSITNINESLLADLVNEHNLVNITVRDGQWAREIIMPAANSYNNGHSVTIDQNASWNCTLYINGNSIVMAKGFKKSFTSDGVLWQEEKTIMATQVLRVPERFGIPVTTLVGYYDPNGLLQSYIYPALFGAYGFCYADDEKDSNDVGCKLLVETEKGIKKFILRNSRASSDAMNKFHINIPTDIKPTKAIILRKGKVIAERELQSAPTGLLCTIHGKKI</sequence>
<comment type="cofactor">
    <cofactor evidence="1">
        <name>Zn(2+)</name>
        <dbReference type="ChEBI" id="CHEBI:29105"/>
    </cofactor>
</comment>
<gene>
    <name evidence="9" type="ORF">SAMN05192562_11312</name>
</gene>
<dbReference type="GO" id="GO:0006508">
    <property type="term" value="P:proteolysis"/>
    <property type="evidence" value="ECO:0007669"/>
    <property type="project" value="UniProtKB-KW"/>
</dbReference>
<dbReference type="InterPro" id="IPR022218">
    <property type="entry name" value="TagA_dom"/>
</dbReference>
<dbReference type="Pfam" id="PF20944">
    <property type="entry name" value="StcE_b-sandwich"/>
    <property type="match status" value="2"/>
</dbReference>
<dbReference type="PROSITE" id="PS51694">
    <property type="entry name" value="PEPTIDASE_M66"/>
    <property type="match status" value="1"/>
</dbReference>
<evidence type="ECO:0000256" key="2">
    <source>
        <dbReference type="ARBA" id="ARBA00022670"/>
    </source>
</evidence>
<dbReference type="InterPro" id="IPR051256">
    <property type="entry name" value="Dictomallein"/>
</dbReference>
<dbReference type="PANTHER" id="PTHR39540">
    <property type="match status" value="1"/>
</dbReference>
<dbReference type="GO" id="GO:0004222">
    <property type="term" value="F:metalloendopeptidase activity"/>
    <property type="evidence" value="ECO:0007669"/>
    <property type="project" value="InterPro"/>
</dbReference>
<accession>A0A1I7E9H6</accession>
<protein>
    <submittedName>
        <fullName evidence="9">Peptidase M66</fullName>
    </submittedName>
</protein>
<proteinExistence type="predicted"/>
<evidence type="ECO:0000256" key="5">
    <source>
        <dbReference type="ARBA" id="ARBA00022833"/>
    </source>
</evidence>
<reference evidence="10" key="1">
    <citation type="submission" date="2016-10" db="EMBL/GenBank/DDBJ databases">
        <authorList>
            <person name="Varghese N."/>
            <person name="Submissions S."/>
        </authorList>
    </citation>
    <scope>NUCLEOTIDE SEQUENCE [LARGE SCALE GENOMIC DNA]</scope>
    <source>
        <strain evidence="10">Ah-143</strain>
    </source>
</reference>
<evidence type="ECO:0000313" key="10">
    <source>
        <dbReference type="Proteomes" id="UP000199187"/>
    </source>
</evidence>
<keyword evidence="2" id="KW-0645">Protease</keyword>
<dbReference type="PANTHER" id="PTHR39540:SF1">
    <property type="entry name" value="DICTOMALLEIN-1-RELATED"/>
    <property type="match status" value="1"/>
</dbReference>
<dbReference type="Gene3D" id="2.60.120.1230">
    <property type="match status" value="2"/>
</dbReference>
<evidence type="ECO:0000256" key="1">
    <source>
        <dbReference type="ARBA" id="ARBA00001947"/>
    </source>
</evidence>
<keyword evidence="10" id="KW-1185">Reference proteome</keyword>
<keyword evidence="3" id="KW-0479">Metal-binding</keyword>
<feature type="domain" description="Peptidase M66" evidence="8">
    <location>
        <begin position="270"/>
        <end position="524"/>
    </location>
</feature>
<keyword evidence="6" id="KW-0482">Metalloprotease</keyword>
<keyword evidence="4" id="KW-0378">Hydrolase</keyword>
<organism evidence="9 10">
    <name type="scientific">Kosakonia arachidis</name>
    <dbReference type="NCBI Taxonomy" id="551989"/>
    <lineage>
        <taxon>Bacteria</taxon>
        <taxon>Pseudomonadati</taxon>
        <taxon>Pseudomonadota</taxon>
        <taxon>Gammaproteobacteria</taxon>
        <taxon>Enterobacterales</taxon>
        <taxon>Enterobacteriaceae</taxon>
        <taxon>Kosakonia</taxon>
    </lineage>
</organism>
<dbReference type="AlphaFoldDB" id="A0A1I7E9H6"/>
<evidence type="ECO:0000256" key="3">
    <source>
        <dbReference type="ARBA" id="ARBA00022723"/>
    </source>
</evidence>
<dbReference type="Proteomes" id="UP000199187">
    <property type="component" value="Unassembled WGS sequence"/>
</dbReference>
<dbReference type="InterPro" id="IPR048990">
    <property type="entry name" value="StcE_b-sandwich"/>
</dbReference>